<name>A0AAJ1WFN5_9MICC</name>
<evidence type="ECO:0000256" key="4">
    <source>
        <dbReference type="ARBA" id="ARBA00022692"/>
    </source>
</evidence>
<feature type="transmembrane region" description="Helical" evidence="7">
    <location>
        <begin position="304"/>
        <end position="323"/>
    </location>
</feature>
<organism evidence="10 11">
    <name type="scientific">Pseudarthrobacter niigatensis</name>
    <dbReference type="NCBI Taxonomy" id="369935"/>
    <lineage>
        <taxon>Bacteria</taxon>
        <taxon>Bacillati</taxon>
        <taxon>Actinomycetota</taxon>
        <taxon>Actinomycetes</taxon>
        <taxon>Micrococcales</taxon>
        <taxon>Micrococcaceae</taxon>
        <taxon>Pseudarthrobacter</taxon>
    </lineage>
</organism>
<dbReference type="RefSeq" id="WP_141159638.1">
    <property type="nucleotide sequence ID" value="NZ_JAUSTB010000005.1"/>
</dbReference>
<comment type="similarity">
    <text evidence="7">Belongs to the binding-protein-dependent transport system permease family.</text>
</comment>
<dbReference type="InterPro" id="IPR000515">
    <property type="entry name" value="MetI-like"/>
</dbReference>
<evidence type="ECO:0000256" key="6">
    <source>
        <dbReference type="ARBA" id="ARBA00023136"/>
    </source>
</evidence>
<dbReference type="EMBL" id="JAUSTB010000005">
    <property type="protein sequence ID" value="MDQ0145890.1"/>
    <property type="molecule type" value="Genomic_DNA"/>
</dbReference>
<feature type="transmembrane region" description="Helical" evidence="7">
    <location>
        <begin position="49"/>
        <end position="79"/>
    </location>
</feature>
<dbReference type="InterPro" id="IPR051393">
    <property type="entry name" value="ABC_transporter_permease"/>
</dbReference>
<keyword evidence="10" id="KW-0762">Sugar transport</keyword>
<feature type="transmembrane region" description="Helical" evidence="7">
    <location>
        <begin position="249"/>
        <end position="269"/>
    </location>
</feature>
<dbReference type="Pfam" id="PF00528">
    <property type="entry name" value="BPD_transp_1"/>
    <property type="match status" value="1"/>
</dbReference>
<evidence type="ECO:0000256" key="5">
    <source>
        <dbReference type="ARBA" id="ARBA00022989"/>
    </source>
</evidence>
<dbReference type="PANTHER" id="PTHR30193">
    <property type="entry name" value="ABC TRANSPORTER PERMEASE PROTEIN"/>
    <property type="match status" value="1"/>
</dbReference>
<feature type="transmembrane region" description="Helical" evidence="7">
    <location>
        <begin position="143"/>
        <end position="166"/>
    </location>
</feature>
<evidence type="ECO:0000313" key="11">
    <source>
        <dbReference type="Proteomes" id="UP001239267"/>
    </source>
</evidence>
<dbReference type="SUPFAM" id="SSF161098">
    <property type="entry name" value="MetI-like"/>
    <property type="match status" value="1"/>
</dbReference>
<comment type="caution">
    <text evidence="10">The sequence shown here is derived from an EMBL/GenBank/DDBJ whole genome shotgun (WGS) entry which is preliminary data.</text>
</comment>
<reference evidence="10 11" key="1">
    <citation type="submission" date="2023-07" db="EMBL/GenBank/DDBJ databases">
        <title>Sorghum-associated microbial communities from plants grown in Nebraska, USA.</title>
        <authorList>
            <person name="Schachtman D."/>
        </authorList>
    </citation>
    <scope>NUCLEOTIDE SEQUENCE [LARGE SCALE GENOMIC DNA]</scope>
    <source>
        <strain evidence="10 11">DS1001</strain>
    </source>
</reference>
<evidence type="ECO:0000313" key="10">
    <source>
        <dbReference type="EMBL" id="MDQ0145890.1"/>
    </source>
</evidence>
<dbReference type="GO" id="GO:0005886">
    <property type="term" value="C:plasma membrane"/>
    <property type="evidence" value="ECO:0007669"/>
    <property type="project" value="UniProtKB-SubCell"/>
</dbReference>
<dbReference type="PANTHER" id="PTHR30193:SF37">
    <property type="entry name" value="INNER MEMBRANE ABC TRANSPORTER PERMEASE PROTEIN YCJO"/>
    <property type="match status" value="1"/>
</dbReference>
<feature type="domain" description="ABC transmembrane type-1" evidence="9">
    <location>
        <begin position="108"/>
        <end position="322"/>
    </location>
</feature>
<evidence type="ECO:0000256" key="3">
    <source>
        <dbReference type="ARBA" id="ARBA00022475"/>
    </source>
</evidence>
<proteinExistence type="inferred from homology"/>
<dbReference type="Proteomes" id="UP001239267">
    <property type="component" value="Unassembled WGS sequence"/>
</dbReference>
<feature type="transmembrane region" description="Helical" evidence="7">
    <location>
        <begin position="186"/>
        <end position="206"/>
    </location>
</feature>
<keyword evidence="3" id="KW-1003">Cell membrane</keyword>
<dbReference type="PROSITE" id="PS50928">
    <property type="entry name" value="ABC_TM1"/>
    <property type="match status" value="1"/>
</dbReference>
<dbReference type="AlphaFoldDB" id="A0AAJ1WFN5"/>
<comment type="subcellular location">
    <subcellularLocation>
        <location evidence="1 7">Cell membrane</location>
        <topology evidence="1 7">Multi-pass membrane protein</topology>
    </subcellularLocation>
</comment>
<gene>
    <name evidence="10" type="ORF">J2T23_001783</name>
</gene>
<dbReference type="InterPro" id="IPR035906">
    <property type="entry name" value="MetI-like_sf"/>
</dbReference>
<keyword evidence="5 7" id="KW-1133">Transmembrane helix</keyword>
<keyword evidence="4 7" id="KW-0812">Transmembrane</keyword>
<keyword evidence="6 7" id="KW-0472">Membrane</keyword>
<keyword evidence="11" id="KW-1185">Reference proteome</keyword>
<dbReference type="Gene3D" id="1.10.3720.10">
    <property type="entry name" value="MetI-like"/>
    <property type="match status" value="1"/>
</dbReference>
<evidence type="ECO:0000256" key="8">
    <source>
        <dbReference type="SAM" id="MobiDB-lite"/>
    </source>
</evidence>
<sequence>MSTTTPPRERPKRAAGRASTTTARTSGTSGTGGGSTTGGRSAARHNQRWLAWIFLAPTILGMGLFTLIPIVASVVLAFFRWDIISAPTFVGFDNFSEVVQDPTVRVSFLNTIVFVVVAVALQLGLALALAVMVQEKMPAWLRVFFRSAFFFPLILSAASVSIFMRYLFNEQFGVVNWFLSLVGIPAVPWLTTPGGSAAVVILVYVWQNFGFSFLLFIGGLASIPVETYEAAAIDGATGWRKHLHVTLPLLSPTTLVASVMAIISALQVFDQPYVLTRGGPGDSTRTAVMVIFESAFQRLEFGQASAIGVLLTLIIMAITAAQFRLSKRFVFYQ</sequence>
<feature type="compositionally biased region" description="Low complexity" evidence="8">
    <location>
        <begin position="16"/>
        <end position="28"/>
    </location>
</feature>
<dbReference type="GO" id="GO:0055085">
    <property type="term" value="P:transmembrane transport"/>
    <property type="evidence" value="ECO:0007669"/>
    <property type="project" value="InterPro"/>
</dbReference>
<evidence type="ECO:0000256" key="1">
    <source>
        <dbReference type="ARBA" id="ARBA00004651"/>
    </source>
</evidence>
<keyword evidence="2 7" id="KW-0813">Transport</keyword>
<feature type="region of interest" description="Disordered" evidence="8">
    <location>
        <begin position="1"/>
        <end position="41"/>
    </location>
</feature>
<feature type="transmembrane region" description="Helical" evidence="7">
    <location>
        <begin position="108"/>
        <end position="131"/>
    </location>
</feature>
<dbReference type="CDD" id="cd06261">
    <property type="entry name" value="TM_PBP2"/>
    <property type="match status" value="1"/>
</dbReference>
<dbReference type="SUPFAM" id="SSF160964">
    <property type="entry name" value="MalF N-terminal region-like"/>
    <property type="match status" value="1"/>
</dbReference>
<evidence type="ECO:0000259" key="9">
    <source>
        <dbReference type="PROSITE" id="PS50928"/>
    </source>
</evidence>
<evidence type="ECO:0000256" key="2">
    <source>
        <dbReference type="ARBA" id="ARBA00022448"/>
    </source>
</evidence>
<evidence type="ECO:0000256" key="7">
    <source>
        <dbReference type="RuleBase" id="RU363032"/>
    </source>
</evidence>
<accession>A0AAJ1WFN5</accession>
<protein>
    <submittedName>
        <fullName evidence="10">Multiple sugar transport system permease protein</fullName>
    </submittedName>
</protein>